<evidence type="ECO:0000313" key="12">
    <source>
        <dbReference type="Proteomes" id="UP000002191"/>
    </source>
</evidence>
<dbReference type="Proteomes" id="UP000002191">
    <property type="component" value="Chromosome"/>
</dbReference>
<comment type="catalytic activity">
    <reaction evidence="1 9">
        <text>N-(5-phospho-beta-D-ribosyl)anthranilate = 1-(2-carboxyphenylamino)-1-deoxy-D-ribulose 5-phosphate</text>
        <dbReference type="Rhea" id="RHEA:21540"/>
        <dbReference type="ChEBI" id="CHEBI:18277"/>
        <dbReference type="ChEBI" id="CHEBI:58613"/>
        <dbReference type="EC" id="5.3.1.24"/>
    </reaction>
</comment>
<dbReference type="STRING" id="643562.Daes_0947"/>
<evidence type="ECO:0000259" key="10">
    <source>
        <dbReference type="Pfam" id="PF00697"/>
    </source>
</evidence>
<evidence type="ECO:0000256" key="4">
    <source>
        <dbReference type="ARBA" id="ARBA00022272"/>
    </source>
</evidence>
<evidence type="ECO:0000256" key="3">
    <source>
        <dbReference type="ARBA" id="ARBA00012572"/>
    </source>
</evidence>
<dbReference type="InterPro" id="IPR044643">
    <property type="entry name" value="TrpF_fam"/>
</dbReference>
<comment type="similarity">
    <text evidence="9">Belongs to the TrpF family.</text>
</comment>
<dbReference type="HAMAP" id="MF_00135">
    <property type="entry name" value="PRAI"/>
    <property type="match status" value="1"/>
</dbReference>
<dbReference type="RefSeq" id="WP_013513895.1">
    <property type="nucleotide sequence ID" value="NC_014844.1"/>
</dbReference>
<dbReference type="PANTHER" id="PTHR42894">
    <property type="entry name" value="N-(5'-PHOSPHORIBOSYL)ANTHRANILATE ISOMERASE"/>
    <property type="match status" value="1"/>
</dbReference>
<sequence length="208" mass="22339">MARPLIKICGMTRMEDVALCTSLGADLLGFIFHPASPRNADPDFAASVKTGRVVKVGVFVNQSAQEVVAIMDRCGLHAAQLHGGQDMAFCEAVGPDRVIRTFWPETYASPEALLRDMENYAEVCGHFLLDAGGKGQGGTGRSIDFGFLQHIEIQTPWFLAGGIGPDNLDAALAVNPPGLDINSGVETQPGIKDETKLRAVFDRLDKVE</sequence>
<dbReference type="AlphaFoldDB" id="E6VS31"/>
<evidence type="ECO:0000256" key="8">
    <source>
        <dbReference type="ARBA" id="ARBA00023235"/>
    </source>
</evidence>
<feature type="domain" description="N-(5'phosphoribosyl) anthranilate isomerase (PRAI)" evidence="10">
    <location>
        <begin position="6"/>
        <end position="202"/>
    </location>
</feature>
<name>E6VS31_PSEA9</name>
<keyword evidence="6 9" id="KW-0822">Tryptophan biosynthesis</keyword>
<keyword evidence="8 9" id="KW-0413">Isomerase</keyword>
<evidence type="ECO:0000256" key="2">
    <source>
        <dbReference type="ARBA" id="ARBA00004664"/>
    </source>
</evidence>
<dbReference type="Pfam" id="PF00697">
    <property type="entry name" value="PRAI"/>
    <property type="match status" value="1"/>
</dbReference>
<dbReference type="HOGENOM" id="CLU_076364_1_2_7"/>
<dbReference type="SUPFAM" id="SSF51366">
    <property type="entry name" value="Ribulose-phoshate binding barrel"/>
    <property type="match status" value="1"/>
</dbReference>
<dbReference type="EMBL" id="CP002431">
    <property type="protein sequence ID" value="ADU61964.1"/>
    <property type="molecule type" value="Genomic_DNA"/>
</dbReference>
<keyword evidence="7 9" id="KW-0057">Aromatic amino acid biosynthesis</keyword>
<keyword evidence="5 9" id="KW-0028">Amino-acid biosynthesis</keyword>
<evidence type="ECO:0000256" key="1">
    <source>
        <dbReference type="ARBA" id="ARBA00001164"/>
    </source>
</evidence>
<organism evidence="11 12">
    <name type="scientific">Pseudodesulfovibrio aespoeensis (strain ATCC 700646 / DSM 10631 / Aspo-2)</name>
    <name type="common">Desulfovibrio aespoeensis</name>
    <dbReference type="NCBI Taxonomy" id="643562"/>
    <lineage>
        <taxon>Bacteria</taxon>
        <taxon>Pseudomonadati</taxon>
        <taxon>Thermodesulfobacteriota</taxon>
        <taxon>Desulfovibrionia</taxon>
        <taxon>Desulfovibrionales</taxon>
        <taxon>Desulfovibrionaceae</taxon>
    </lineage>
</organism>
<keyword evidence="12" id="KW-1185">Reference proteome</keyword>
<dbReference type="Gene3D" id="3.20.20.70">
    <property type="entry name" value="Aldolase class I"/>
    <property type="match status" value="1"/>
</dbReference>
<dbReference type="EC" id="5.3.1.24" evidence="3 9"/>
<dbReference type="KEGG" id="das:Daes_0947"/>
<dbReference type="eggNOG" id="COG0135">
    <property type="taxonomic scope" value="Bacteria"/>
</dbReference>
<accession>E6VS31</accession>
<evidence type="ECO:0000256" key="5">
    <source>
        <dbReference type="ARBA" id="ARBA00022605"/>
    </source>
</evidence>
<dbReference type="UniPathway" id="UPA00035">
    <property type="reaction ID" value="UER00042"/>
</dbReference>
<dbReference type="InterPro" id="IPR013785">
    <property type="entry name" value="Aldolase_TIM"/>
</dbReference>
<proteinExistence type="inferred from homology"/>
<dbReference type="CDD" id="cd00405">
    <property type="entry name" value="PRAI"/>
    <property type="match status" value="1"/>
</dbReference>
<dbReference type="PANTHER" id="PTHR42894:SF1">
    <property type="entry name" value="N-(5'-PHOSPHORIBOSYL)ANTHRANILATE ISOMERASE"/>
    <property type="match status" value="1"/>
</dbReference>
<comment type="pathway">
    <text evidence="2 9">Amino-acid biosynthesis; L-tryptophan biosynthesis; L-tryptophan from chorismate: step 3/5.</text>
</comment>
<reference evidence="12" key="1">
    <citation type="submission" date="2010-12" db="EMBL/GenBank/DDBJ databases">
        <title>Complete sequence of Desulfovibrio aespoeensis Aspo-2.</title>
        <authorList>
            <consortium name="US DOE Joint Genome Institute"/>
            <person name="Lucas S."/>
            <person name="Copeland A."/>
            <person name="Lapidus A."/>
            <person name="Cheng J.-F."/>
            <person name="Goodwin L."/>
            <person name="Pitluck S."/>
            <person name="Chertkov O."/>
            <person name="Misra M."/>
            <person name="Detter J.C."/>
            <person name="Han C."/>
            <person name="Tapia R."/>
            <person name="Land M."/>
            <person name="Hauser L."/>
            <person name="Kyrpides N."/>
            <person name="Ivanova N."/>
            <person name="Ovchinnikova G."/>
            <person name="Pedersen K."/>
            <person name="Jagevall S."/>
            <person name="Hazen T."/>
            <person name="Woyke T."/>
        </authorList>
    </citation>
    <scope>NUCLEOTIDE SEQUENCE [LARGE SCALE GENOMIC DNA]</scope>
    <source>
        <strain evidence="12">ATCC 700646 / DSM 10631 / Aspo-2</strain>
    </source>
</reference>
<protein>
    <recommendedName>
        <fullName evidence="4 9">N-(5'-phosphoribosyl)anthranilate isomerase</fullName>
        <shortName evidence="9">PRAI</shortName>
        <ecNumber evidence="3 9">5.3.1.24</ecNumber>
    </recommendedName>
</protein>
<evidence type="ECO:0000313" key="11">
    <source>
        <dbReference type="EMBL" id="ADU61964.1"/>
    </source>
</evidence>
<dbReference type="InterPro" id="IPR011060">
    <property type="entry name" value="RibuloseP-bd_barrel"/>
</dbReference>
<evidence type="ECO:0000256" key="7">
    <source>
        <dbReference type="ARBA" id="ARBA00023141"/>
    </source>
</evidence>
<dbReference type="GO" id="GO:0004640">
    <property type="term" value="F:phosphoribosylanthranilate isomerase activity"/>
    <property type="evidence" value="ECO:0007669"/>
    <property type="project" value="UniProtKB-UniRule"/>
</dbReference>
<gene>
    <name evidence="9" type="primary">trpF</name>
    <name evidence="11" type="ordered locus">Daes_0947</name>
</gene>
<dbReference type="GO" id="GO:0000162">
    <property type="term" value="P:L-tryptophan biosynthetic process"/>
    <property type="evidence" value="ECO:0007669"/>
    <property type="project" value="UniProtKB-UniRule"/>
</dbReference>
<evidence type="ECO:0000256" key="6">
    <source>
        <dbReference type="ARBA" id="ARBA00022822"/>
    </source>
</evidence>
<reference evidence="11 12" key="2">
    <citation type="journal article" date="2014" name="Genome Announc.">
        <title>Complete Genome Sequence of the Subsurface, Mesophilic Sulfate-Reducing Bacterium Desulfovibrio aespoeensis Aspo-2.</title>
        <authorList>
            <person name="Pedersen K."/>
            <person name="Bengtsson A."/>
            <person name="Edlund J."/>
            <person name="Rabe L."/>
            <person name="Hazen T."/>
            <person name="Chakraborty R."/>
            <person name="Goodwin L."/>
            <person name="Shapiro N."/>
        </authorList>
    </citation>
    <scope>NUCLEOTIDE SEQUENCE [LARGE SCALE GENOMIC DNA]</scope>
    <source>
        <strain evidence="12">ATCC 700646 / DSM 10631 / Aspo-2</strain>
    </source>
</reference>
<evidence type="ECO:0000256" key="9">
    <source>
        <dbReference type="HAMAP-Rule" id="MF_00135"/>
    </source>
</evidence>
<dbReference type="InterPro" id="IPR001240">
    <property type="entry name" value="PRAI_dom"/>
</dbReference>